<protein>
    <recommendedName>
        <fullName evidence="5">SGNH hydrolase-type esterase domain-containing protein</fullName>
    </recommendedName>
</protein>
<evidence type="ECO:0000259" key="1">
    <source>
        <dbReference type="Pfam" id="PF14606"/>
    </source>
</evidence>
<dbReference type="InterPro" id="IPR013830">
    <property type="entry name" value="SGNH_hydro"/>
</dbReference>
<comment type="caution">
    <text evidence="3">The sequence shown here is derived from an EMBL/GenBank/DDBJ whole genome shotgun (WGS) entry which is preliminary data.</text>
</comment>
<accession>K0XFY4</accession>
<dbReference type="Pfam" id="PF14606">
    <property type="entry name" value="Lipase_GDSL_3"/>
    <property type="match status" value="1"/>
</dbReference>
<dbReference type="STRING" id="742726.HMPREF9448_02187"/>
<dbReference type="GeneID" id="77849391"/>
<dbReference type="GO" id="GO:0016788">
    <property type="term" value="F:hydrolase activity, acting on ester bonds"/>
    <property type="evidence" value="ECO:0007669"/>
    <property type="project" value="UniProtKB-ARBA"/>
</dbReference>
<feature type="domain" description="SGNH hydrolase-type esterase N-terminal" evidence="2">
    <location>
        <begin position="25"/>
        <end position="166"/>
    </location>
</feature>
<reference evidence="3 4" key="1">
    <citation type="submission" date="2012-08" db="EMBL/GenBank/DDBJ databases">
        <title>The Genome Sequence of Barnesiella intestinihominis YIT 11860.</title>
        <authorList>
            <consortium name="The Broad Institute Genome Sequencing Platform"/>
            <person name="Earl A."/>
            <person name="Ward D."/>
            <person name="Feldgarden M."/>
            <person name="Gevers D."/>
            <person name="Morotomi M."/>
            <person name="Walker B."/>
            <person name="Young S.K."/>
            <person name="Zeng Q."/>
            <person name="Gargeya S."/>
            <person name="Fitzgerald M."/>
            <person name="Haas B."/>
            <person name="Abouelleil A."/>
            <person name="Alvarado L."/>
            <person name="Arachchi H.M."/>
            <person name="Berlin A.M."/>
            <person name="Chapman S.B."/>
            <person name="Goldberg J."/>
            <person name="Griggs A."/>
            <person name="Gujja S."/>
            <person name="Hansen M."/>
            <person name="Howarth C."/>
            <person name="Imamovic A."/>
            <person name="Larimer J."/>
            <person name="McCowen C."/>
            <person name="Montmayeur A."/>
            <person name="Murphy C."/>
            <person name="Neiman D."/>
            <person name="Pearson M."/>
            <person name="Priest M."/>
            <person name="Roberts A."/>
            <person name="Saif S."/>
            <person name="Shea T."/>
            <person name="Sisk P."/>
            <person name="Sykes S."/>
            <person name="Wortman J."/>
            <person name="Nusbaum C."/>
            <person name="Birren B."/>
        </authorList>
    </citation>
    <scope>NUCLEOTIDE SEQUENCE [LARGE SCALE GENOMIC DNA]</scope>
    <source>
        <strain evidence="3 4">YIT 11860</strain>
    </source>
</reference>
<dbReference type="SUPFAM" id="SSF52266">
    <property type="entry name" value="SGNH hydrolase"/>
    <property type="match status" value="1"/>
</dbReference>
<dbReference type="RefSeq" id="WP_008862579.1">
    <property type="nucleotide sequence ID" value="NZ_JH815205.1"/>
</dbReference>
<dbReference type="Gene3D" id="3.40.50.1110">
    <property type="entry name" value="SGNH hydrolase"/>
    <property type="match status" value="1"/>
</dbReference>
<gene>
    <name evidence="3" type="ORF">HMPREF9448_02187</name>
</gene>
<dbReference type="InterPro" id="IPR032740">
    <property type="entry name" value="GxDLY"/>
</dbReference>
<keyword evidence="4" id="KW-1185">Reference proteome</keyword>
<dbReference type="InterPro" id="IPR036514">
    <property type="entry name" value="SGNH_hydro_sf"/>
</dbReference>
<evidence type="ECO:0008006" key="5">
    <source>
        <dbReference type="Google" id="ProtNLM"/>
    </source>
</evidence>
<name>K0XFY4_9BACT</name>
<dbReference type="Proteomes" id="UP000006044">
    <property type="component" value="Unassembled WGS sequence"/>
</dbReference>
<dbReference type="EMBL" id="ADLE01000015">
    <property type="protein sequence ID" value="EJZ62835.1"/>
    <property type="molecule type" value="Genomic_DNA"/>
</dbReference>
<evidence type="ECO:0000313" key="3">
    <source>
        <dbReference type="EMBL" id="EJZ62835.1"/>
    </source>
</evidence>
<evidence type="ECO:0000259" key="2">
    <source>
        <dbReference type="Pfam" id="PF14607"/>
    </source>
</evidence>
<dbReference type="AlphaFoldDB" id="K0XFY4"/>
<dbReference type="InterPro" id="IPR051532">
    <property type="entry name" value="Ester_Hydrolysis_Enzymes"/>
</dbReference>
<sequence length="362" mass="40619">MEHRNLIAVLCLISAFILPINAELKYVDASRLTLIGKVMPTPENVYHRVDTVKYNDMPFQVKRLFTHSAGLVVSFKTNSPTVAARWTTKGKGVMGNVTPICDRGLDLYMNDGGKWIPVGAGTPSAGKAEQERVITKNLKPGVHRFLLYLPLFEEVRSLEIGVDEESFIEAEPSPFRHTVLMYGSSILHGACASRSGLAYPARMSRNTGINFVNYGLSGNGKMEAAVADMLKDIDADAFILDCMPNPSPEEITERTQYLVNTIRKYHQGTPIIMIETYMRENGYSDQAVHDRCTRQGEAFVKQYELLKKQGIKDLYLIRDNHAIGTDHEGSVDGTHPNDLGFDRMVEQYQPQIMRILKKYGIK</sequence>
<dbReference type="OrthoDB" id="5624617at2"/>
<dbReference type="HOGENOM" id="CLU_064662_0_0_10"/>
<dbReference type="Gene3D" id="2.60.120.260">
    <property type="entry name" value="Galactose-binding domain-like"/>
    <property type="match status" value="1"/>
</dbReference>
<dbReference type="Pfam" id="PF14607">
    <property type="entry name" value="GxDLY"/>
    <property type="match status" value="1"/>
</dbReference>
<proteinExistence type="predicted"/>
<feature type="domain" description="SGNH hydrolase-type esterase" evidence="1">
    <location>
        <begin position="178"/>
        <end position="352"/>
    </location>
</feature>
<dbReference type="PANTHER" id="PTHR30383:SF29">
    <property type="entry name" value="SGNH HYDROLASE-TYPE ESTERASE DOMAIN-CONTAINING PROTEIN"/>
    <property type="match status" value="1"/>
</dbReference>
<dbReference type="eggNOG" id="COG2755">
    <property type="taxonomic scope" value="Bacteria"/>
</dbReference>
<dbReference type="PANTHER" id="PTHR30383">
    <property type="entry name" value="THIOESTERASE 1/PROTEASE 1/LYSOPHOSPHOLIPASE L1"/>
    <property type="match status" value="1"/>
</dbReference>
<organism evidence="3 4">
    <name type="scientific">Barnesiella intestinihominis YIT 11860</name>
    <dbReference type="NCBI Taxonomy" id="742726"/>
    <lineage>
        <taxon>Bacteria</taxon>
        <taxon>Pseudomonadati</taxon>
        <taxon>Bacteroidota</taxon>
        <taxon>Bacteroidia</taxon>
        <taxon>Bacteroidales</taxon>
        <taxon>Barnesiellaceae</taxon>
        <taxon>Barnesiella</taxon>
    </lineage>
</organism>
<evidence type="ECO:0000313" key="4">
    <source>
        <dbReference type="Proteomes" id="UP000006044"/>
    </source>
</evidence>